<evidence type="ECO:0000313" key="4">
    <source>
        <dbReference type="Proteomes" id="UP001222325"/>
    </source>
</evidence>
<comment type="caution">
    <text evidence="3">The sequence shown here is derived from an EMBL/GenBank/DDBJ whole genome shotgun (WGS) entry which is preliminary data.</text>
</comment>
<feature type="signal peptide" evidence="1">
    <location>
        <begin position="1"/>
        <end position="18"/>
    </location>
</feature>
<protein>
    <submittedName>
        <fullName evidence="3">Peptide N-acetyl-beta-D-glucosaminyl asparaginase amidase A-domain-containing protein</fullName>
    </submittedName>
</protein>
<dbReference type="InterPro" id="IPR021102">
    <property type="entry name" value="PNGase_A"/>
</dbReference>
<gene>
    <name evidence="3" type="ORF">B0H15DRAFT_985489</name>
</gene>
<dbReference type="PANTHER" id="PTHR31104">
    <property type="entry name" value="PEPTIDE-N4-(N-ACETYL-BETA-GLUCOSAMINYL)ASPARAGINE AMIDASE A PROTEIN"/>
    <property type="match status" value="1"/>
</dbReference>
<evidence type="ECO:0000259" key="2">
    <source>
        <dbReference type="Pfam" id="PF12222"/>
    </source>
</evidence>
<dbReference type="Proteomes" id="UP001222325">
    <property type="component" value="Unassembled WGS sequence"/>
</dbReference>
<evidence type="ECO:0000256" key="1">
    <source>
        <dbReference type="SAM" id="SignalP"/>
    </source>
</evidence>
<keyword evidence="4" id="KW-1185">Reference proteome</keyword>
<dbReference type="InterPro" id="IPR056948">
    <property type="entry name" value="PNGaseA_N"/>
</dbReference>
<evidence type="ECO:0000313" key="3">
    <source>
        <dbReference type="EMBL" id="KAJ7102462.1"/>
    </source>
</evidence>
<accession>A0AAD6UJJ0</accession>
<keyword evidence="1" id="KW-0732">Signal</keyword>
<dbReference type="AlphaFoldDB" id="A0AAD6UJJ0"/>
<name>A0AAD6UJJ0_9AGAR</name>
<feature type="domain" description="Peptide N-acetyl-beta-D-glucosaminyl asparaginase amidase A N-terminal" evidence="2">
    <location>
        <begin position="63"/>
        <end position="395"/>
    </location>
</feature>
<feature type="chain" id="PRO_5042256787" evidence="1">
    <location>
        <begin position="19"/>
        <end position="602"/>
    </location>
</feature>
<organism evidence="3 4">
    <name type="scientific">Mycena belliarum</name>
    <dbReference type="NCBI Taxonomy" id="1033014"/>
    <lineage>
        <taxon>Eukaryota</taxon>
        <taxon>Fungi</taxon>
        <taxon>Dikarya</taxon>
        <taxon>Basidiomycota</taxon>
        <taxon>Agaricomycotina</taxon>
        <taxon>Agaricomycetes</taxon>
        <taxon>Agaricomycetidae</taxon>
        <taxon>Agaricales</taxon>
        <taxon>Marasmiineae</taxon>
        <taxon>Mycenaceae</taxon>
        <taxon>Mycena</taxon>
    </lineage>
</organism>
<reference evidence="3" key="1">
    <citation type="submission" date="2023-03" db="EMBL/GenBank/DDBJ databases">
        <title>Massive genome expansion in bonnet fungi (Mycena s.s.) driven by repeated elements and novel gene families across ecological guilds.</title>
        <authorList>
            <consortium name="Lawrence Berkeley National Laboratory"/>
            <person name="Harder C.B."/>
            <person name="Miyauchi S."/>
            <person name="Viragh M."/>
            <person name="Kuo A."/>
            <person name="Thoen E."/>
            <person name="Andreopoulos B."/>
            <person name="Lu D."/>
            <person name="Skrede I."/>
            <person name="Drula E."/>
            <person name="Henrissat B."/>
            <person name="Morin E."/>
            <person name="Kohler A."/>
            <person name="Barry K."/>
            <person name="LaButti K."/>
            <person name="Morin E."/>
            <person name="Salamov A."/>
            <person name="Lipzen A."/>
            <person name="Mereny Z."/>
            <person name="Hegedus B."/>
            <person name="Baldrian P."/>
            <person name="Stursova M."/>
            <person name="Weitz H."/>
            <person name="Taylor A."/>
            <person name="Grigoriev I.V."/>
            <person name="Nagy L.G."/>
            <person name="Martin F."/>
            <person name="Kauserud H."/>
        </authorList>
    </citation>
    <scope>NUCLEOTIDE SEQUENCE</scope>
    <source>
        <strain evidence="3">CBHHK173m</strain>
    </source>
</reference>
<dbReference type="Pfam" id="PF12222">
    <property type="entry name" value="PNGaseA"/>
    <property type="match status" value="1"/>
</dbReference>
<dbReference type="EMBL" id="JARJCN010000003">
    <property type="protein sequence ID" value="KAJ7102462.1"/>
    <property type="molecule type" value="Genomic_DNA"/>
</dbReference>
<proteinExistence type="predicted"/>
<sequence>MWCGAALLLTSLGRGVVAQPSPEELAPLLAGLGEQPQIERRVPLSTDDLTVAPLIDLQVFAPPATPKNGKRCSVTLLQHSFGDGSYNAPAVVAYTPPTDPACGEVGKWAAISLNLSVYSIGTQYDRLSAIYLSHSEIWRSSSAEPTKTGTIWNTLKDVTHFTPLFAKPGDLMMDFSNIIAPDLYVLLDGVFDVVLTATFYAPTKSFPAAVTSDVIIPLSNLNDTLPNFFTIADDIGGVTAVVLPDTAVSAYVEVFCSGNSAEEFWYLNTPDEFLQDFPGSTGLVGKGPFREVQVLVDGRLSGVIWPYPVIYTGGITPSNWRPLTSYGAYDQPTYWVDITPFIPVLLDKNTNHTVTLRVVGQGTTAPSFNSNWFVSGSIHVRTGSTKTTGKITSYSAPKLRISTVLAHRELNIEAELHTAEGTRSVRFSQSLDFVNEARYADEGWIQWGEQTTTGTTTASHQGKQVLRDAFTYPLSVFSNYSLYTQESGGYGSEINQTHIRALAPPFGAARTIRSVQHARGAIGMDNWPGLRHAINGTGATDQTFAYVDCRGETYFRDVAAKNDGWVRDAVWGSLRDANPPVLRNQIFGPGGGPGFRRMVGRG</sequence>
<dbReference type="Pfam" id="PF25156">
    <property type="entry name" value="PNGase_A_C"/>
    <property type="match status" value="1"/>
</dbReference>